<reference evidence="1 2" key="1">
    <citation type="submission" date="2015-02" db="EMBL/GenBank/DDBJ databases">
        <title>Draft genome sequences of ten Microbacterium spp. with emphasis on heavy metal contaminated environments.</title>
        <authorList>
            <person name="Corretto E."/>
        </authorList>
    </citation>
    <scope>NUCLEOTIDE SEQUENCE [LARGE SCALE GENOMIC DNA]</scope>
    <source>
        <strain evidence="1 2">DSM 23848</strain>
    </source>
</reference>
<comment type="caution">
    <text evidence="1">The sequence shown here is derived from an EMBL/GenBank/DDBJ whole genome shotgun (WGS) entry which is preliminary data.</text>
</comment>
<dbReference type="Proteomes" id="UP000033448">
    <property type="component" value="Unassembled WGS sequence"/>
</dbReference>
<dbReference type="OrthoDB" id="4426778at2"/>
<dbReference type="InterPro" id="IPR009057">
    <property type="entry name" value="Homeodomain-like_sf"/>
</dbReference>
<sequence>MPMPYPHEFRGDVVHIAANRDPGVPLRQIAAGFGISETCLQNWVRQAAVETSGKPDVTKAEAEETRELRKRVRLLEQENEVRRRAASFFVQAHLPGNVLPARDRARR</sequence>
<dbReference type="GO" id="GO:0004803">
    <property type="term" value="F:transposase activity"/>
    <property type="evidence" value="ECO:0007669"/>
    <property type="project" value="InterPro"/>
</dbReference>
<evidence type="ECO:0000313" key="2">
    <source>
        <dbReference type="Proteomes" id="UP000033448"/>
    </source>
</evidence>
<dbReference type="EMBL" id="JYIT01000063">
    <property type="protein sequence ID" value="KJL26640.1"/>
    <property type="molecule type" value="Genomic_DNA"/>
</dbReference>
<dbReference type="GO" id="GO:0003677">
    <property type="term" value="F:DNA binding"/>
    <property type="evidence" value="ECO:0007669"/>
    <property type="project" value="InterPro"/>
</dbReference>
<dbReference type="SUPFAM" id="SSF46689">
    <property type="entry name" value="Homeodomain-like"/>
    <property type="match status" value="1"/>
</dbReference>
<accession>A0A0F0L2N0</accession>
<dbReference type="InterPro" id="IPR002514">
    <property type="entry name" value="Transposase_8"/>
</dbReference>
<dbReference type="Gene3D" id="1.10.10.60">
    <property type="entry name" value="Homeodomain-like"/>
    <property type="match status" value="1"/>
</dbReference>
<gene>
    <name evidence="1" type="ORF">RL72_00972</name>
</gene>
<keyword evidence="2" id="KW-1185">Reference proteome</keyword>
<protein>
    <submittedName>
        <fullName evidence="1">Transposase</fullName>
    </submittedName>
</protein>
<dbReference type="GO" id="GO:0006313">
    <property type="term" value="P:DNA transposition"/>
    <property type="evidence" value="ECO:0007669"/>
    <property type="project" value="InterPro"/>
</dbReference>
<dbReference type="AlphaFoldDB" id="A0A0F0L2N0"/>
<organism evidence="1 2">
    <name type="scientific">Microbacterium azadirachtae</name>
    <dbReference type="NCBI Taxonomy" id="582680"/>
    <lineage>
        <taxon>Bacteria</taxon>
        <taxon>Bacillati</taxon>
        <taxon>Actinomycetota</taxon>
        <taxon>Actinomycetes</taxon>
        <taxon>Micrococcales</taxon>
        <taxon>Microbacteriaceae</taxon>
        <taxon>Microbacterium</taxon>
    </lineage>
</organism>
<name>A0A0F0L2N0_9MICO</name>
<dbReference type="PATRIC" id="fig|582680.7.peg.1010"/>
<dbReference type="Pfam" id="PF01527">
    <property type="entry name" value="HTH_Tnp_1"/>
    <property type="match status" value="1"/>
</dbReference>
<proteinExistence type="predicted"/>
<evidence type="ECO:0000313" key="1">
    <source>
        <dbReference type="EMBL" id="KJL26640.1"/>
    </source>
</evidence>